<dbReference type="AlphaFoldDB" id="A0A0F5QI30"/>
<proteinExistence type="predicted"/>
<sequence length="268" mass="29126">MATDFADDELTQFKAHGARPLPAGGNFTEHEGARIWHAEYGAGEPVILLHGGLGNSGNWGYQVPALVDAGYLVVAIDSRGHGRSSRDGRPYSYEQMASDVFAVMDALKLARAAIVGWSDGACIGLAMARRAPQRVTGVLFFACNVDPSGARPFEMTPSIDACITRHRLDYATLSATPDDFEAFFEAVGEMQRTQPNYSADDLAGIKVPVTVLQAEHDEFITPEHAEYLAETIPGAELRLMSGVSHFAPLQRPDLFNSEILRFLKGLSR</sequence>
<gene>
    <name evidence="2" type="ORF">WH87_05840</name>
</gene>
<name>A0A0F5QI30_9HYPH</name>
<dbReference type="STRING" id="1293439.WH87_05840"/>
<dbReference type="InterPro" id="IPR029058">
    <property type="entry name" value="AB_hydrolase_fold"/>
</dbReference>
<comment type="caution">
    <text evidence="2">The sequence shown here is derived from an EMBL/GenBank/DDBJ whole genome shotgun (WGS) entry which is preliminary data.</text>
</comment>
<dbReference type="PANTHER" id="PTHR43433:SF5">
    <property type="entry name" value="AB HYDROLASE-1 DOMAIN-CONTAINING PROTEIN"/>
    <property type="match status" value="1"/>
</dbReference>
<protein>
    <submittedName>
        <fullName evidence="2">Alpha/beta hydrolase</fullName>
    </submittedName>
</protein>
<dbReference type="Proteomes" id="UP000033411">
    <property type="component" value="Unassembled WGS sequence"/>
</dbReference>
<dbReference type="PATRIC" id="fig|1293439.3.peg.734"/>
<dbReference type="InterPro" id="IPR000073">
    <property type="entry name" value="AB_hydrolase_1"/>
</dbReference>
<dbReference type="SUPFAM" id="SSF53474">
    <property type="entry name" value="alpha/beta-Hydrolases"/>
    <property type="match status" value="1"/>
</dbReference>
<accession>A0A0F5QI30</accession>
<keyword evidence="2" id="KW-0378">Hydrolase</keyword>
<dbReference type="RefSeq" id="WP_046138103.1">
    <property type="nucleotide sequence ID" value="NZ_LANJ01000011.1"/>
</dbReference>
<dbReference type="Gene3D" id="3.40.50.1820">
    <property type="entry name" value="alpha/beta hydrolase"/>
    <property type="match status" value="1"/>
</dbReference>
<dbReference type="PANTHER" id="PTHR43433">
    <property type="entry name" value="HYDROLASE, ALPHA/BETA FOLD FAMILY PROTEIN"/>
    <property type="match status" value="1"/>
</dbReference>
<evidence type="ECO:0000259" key="1">
    <source>
        <dbReference type="Pfam" id="PF00561"/>
    </source>
</evidence>
<reference evidence="2 3" key="1">
    <citation type="submission" date="2015-03" db="EMBL/GenBank/DDBJ databases">
        <authorList>
            <person name="Lepp D."/>
            <person name="Hassan Y.I."/>
            <person name="Li X.-Z."/>
            <person name="Zhou T."/>
        </authorList>
    </citation>
    <scope>NUCLEOTIDE SEQUENCE [LARGE SCALE GENOMIC DNA]</scope>
    <source>
        <strain evidence="2 3">E84</strain>
    </source>
</reference>
<dbReference type="Pfam" id="PF00561">
    <property type="entry name" value="Abhydrolase_1"/>
    <property type="match status" value="1"/>
</dbReference>
<evidence type="ECO:0000313" key="2">
    <source>
        <dbReference type="EMBL" id="KKC39669.1"/>
    </source>
</evidence>
<dbReference type="InterPro" id="IPR050471">
    <property type="entry name" value="AB_hydrolase"/>
</dbReference>
<keyword evidence="3" id="KW-1185">Reference proteome</keyword>
<evidence type="ECO:0000313" key="3">
    <source>
        <dbReference type="Proteomes" id="UP000033411"/>
    </source>
</evidence>
<feature type="domain" description="AB hydrolase-1" evidence="1">
    <location>
        <begin position="45"/>
        <end position="138"/>
    </location>
</feature>
<dbReference type="EMBL" id="LANJ01000011">
    <property type="protein sequence ID" value="KKC39669.1"/>
    <property type="molecule type" value="Genomic_DNA"/>
</dbReference>
<organism evidence="2 3">
    <name type="scientific">Devosia epidermidihirudinis</name>
    <dbReference type="NCBI Taxonomy" id="1293439"/>
    <lineage>
        <taxon>Bacteria</taxon>
        <taxon>Pseudomonadati</taxon>
        <taxon>Pseudomonadota</taxon>
        <taxon>Alphaproteobacteria</taxon>
        <taxon>Hyphomicrobiales</taxon>
        <taxon>Devosiaceae</taxon>
        <taxon>Devosia</taxon>
    </lineage>
</organism>
<dbReference type="GO" id="GO:0016787">
    <property type="term" value="F:hydrolase activity"/>
    <property type="evidence" value="ECO:0007669"/>
    <property type="project" value="UniProtKB-KW"/>
</dbReference>
<dbReference type="OrthoDB" id="9780765at2"/>